<dbReference type="Pfam" id="PF03150">
    <property type="entry name" value="CCP_MauG"/>
    <property type="match status" value="1"/>
</dbReference>
<keyword evidence="2 6" id="KW-0349">Heme</keyword>
<evidence type="ECO:0000256" key="2">
    <source>
        <dbReference type="ARBA" id="ARBA00022617"/>
    </source>
</evidence>
<keyword evidence="3 6" id="KW-0479">Metal-binding</keyword>
<dbReference type="AlphaFoldDB" id="Q938I4"/>
<evidence type="ECO:0000313" key="8">
    <source>
        <dbReference type="EMBL" id="AAL09840.1"/>
    </source>
</evidence>
<dbReference type="GO" id="GO:0020037">
    <property type="term" value="F:heme binding"/>
    <property type="evidence" value="ECO:0007669"/>
    <property type="project" value="InterPro"/>
</dbReference>
<dbReference type="InterPro" id="IPR009056">
    <property type="entry name" value="Cyt_c-like_dom"/>
</dbReference>
<dbReference type="PANTHER" id="PTHR30600:SF7">
    <property type="entry name" value="CYTOCHROME C PEROXIDASE-RELATED"/>
    <property type="match status" value="1"/>
</dbReference>
<dbReference type="InterPro" id="IPR004852">
    <property type="entry name" value="Di-haem_cyt_c_peroxidsae"/>
</dbReference>
<dbReference type="SUPFAM" id="SSF48695">
    <property type="entry name" value="Multiheme cytochromes"/>
    <property type="match status" value="1"/>
</dbReference>
<dbReference type="InterPro" id="IPR051395">
    <property type="entry name" value="Cytochrome_c_Peroxidase/MauG"/>
</dbReference>
<dbReference type="GO" id="GO:0009055">
    <property type="term" value="F:electron transfer activity"/>
    <property type="evidence" value="ECO:0007669"/>
    <property type="project" value="InterPro"/>
</dbReference>
<organism evidence="8">
    <name type="scientific">Bacteroides fragilis</name>
    <dbReference type="NCBI Taxonomy" id="817"/>
    <lineage>
        <taxon>Bacteria</taxon>
        <taxon>Pseudomonadati</taxon>
        <taxon>Bacteroidota</taxon>
        <taxon>Bacteroidia</taxon>
        <taxon>Bacteroidales</taxon>
        <taxon>Bacteroidaceae</taxon>
        <taxon>Bacteroides</taxon>
    </lineage>
</organism>
<evidence type="ECO:0000256" key="6">
    <source>
        <dbReference type="PROSITE-ProRule" id="PRU00433"/>
    </source>
</evidence>
<dbReference type="EMBL" id="AY050657">
    <property type="protein sequence ID" value="AAL09840.1"/>
    <property type="molecule type" value="Genomic_DNA"/>
</dbReference>
<dbReference type="PANTHER" id="PTHR30600">
    <property type="entry name" value="CYTOCHROME C PEROXIDASE-RELATED"/>
    <property type="match status" value="1"/>
</dbReference>
<name>Q938I4_BACFG</name>
<keyword evidence="8" id="KW-0575">Peroxidase</keyword>
<evidence type="ECO:0000259" key="7">
    <source>
        <dbReference type="PROSITE" id="PS51007"/>
    </source>
</evidence>
<dbReference type="InterPro" id="IPR025992">
    <property type="entry name" value="Haem-bd"/>
</dbReference>
<sequence>MKKSTKFIIALLVTVGALAITYRVVNQAPSKDLAADAQMQEIITSGGCLQCHSGSPDLPFYANWPVASGMVQKDVTQGYRAFDMTEMAEALKAGKPVGKVALAKVEKVIMDGTMPKHAYYMVHWGSSVTDAKKEMAMAWVKQHRLAHYANGLAAAEFANEPIRPIADSIPVDMRKVILGDMLYHDTRLSADNTVSCASCHGLNTGGVDNKQYSEGVGGQFGGVNAPTVYNAAYNFVQFWDGRAGTLCRAGCRTSFESRSKMACQSFDEIIAKLEQDANFTKAFLAVYPDGYSEQNITNAIEEFEKTLLTPNSRFDLYLKGEKTAINDIELAGYELFKKYDCATCHVGETLGGQSYELMGVKRDYFADRGIELTEEDNGRFKQTRNERDKHRFKVPGLRNIALTAPYFHDGSMKTMKEAVDYMAKYQMDLNLPEDELNKIVAFLETLTGEYKGKPLTNDNQTKAL</sequence>
<reference evidence="8" key="1">
    <citation type="journal article" date="2003" name="Gene">
        <title>Genetic analysis of an important oxidative stress locus in the anaerobe Bacteroides fragilis.</title>
        <authorList>
            <person name="Herren C.D."/>
            <person name="Rocha E.R."/>
            <person name="Smith C.J."/>
        </authorList>
    </citation>
    <scope>NUCLEOTIDE SEQUENCE</scope>
    <source>
        <strain evidence="8">638R</strain>
    </source>
</reference>
<keyword evidence="5 6" id="KW-0408">Iron</keyword>
<accession>Q938I4</accession>
<comment type="subcellular location">
    <subcellularLocation>
        <location evidence="1">Cell envelope</location>
    </subcellularLocation>
</comment>
<dbReference type="FunFam" id="1.10.760.10:FF:000007">
    <property type="entry name" value="Cytochrome c peroxidase"/>
    <property type="match status" value="1"/>
</dbReference>
<dbReference type="InterPro" id="IPR036280">
    <property type="entry name" value="Multihaem_cyt_sf"/>
</dbReference>
<dbReference type="GO" id="GO:0030313">
    <property type="term" value="C:cell envelope"/>
    <property type="evidence" value="ECO:0007669"/>
    <property type="project" value="UniProtKB-SubCell"/>
</dbReference>
<dbReference type="InterPro" id="IPR036909">
    <property type="entry name" value="Cyt_c-like_dom_sf"/>
</dbReference>
<dbReference type="GO" id="GO:0004130">
    <property type="term" value="F:cytochrome-c peroxidase activity"/>
    <property type="evidence" value="ECO:0007669"/>
    <property type="project" value="TreeGrafter"/>
</dbReference>
<feature type="domain" description="Cytochrome c" evidence="7">
    <location>
        <begin position="35"/>
        <end position="144"/>
    </location>
</feature>
<evidence type="ECO:0000256" key="1">
    <source>
        <dbReference type="ARBA" id="ARBA00004196"/>
    </source>
</evidence>
<dbReference type="PROSITE" id="PS51007">
    <property type="entry name" value="CYTC"/>
    <property type="match status" value="2"/>
</dbReference>
<evidence type="ECO:0000256" key="5">
    <source>
        <dbReference type="ARBA" id="ARBA00023004"/>
    </source>
</evidence>
<dbReference type="Pfam" id="PF14376">
    <property type="entry name" value="Haem_bd"/>
    <property type="match status" value="1"/>
</dbReference>
<dbReference type="SUPFAM" id="SSF46626">
    <property type="entry name" value="Cytochrome c"/>
    <property type="match status" value="2"/>
</dbReference>
<protein>
    <submittedName>
        <fullName evidence="8">Cytochrome-c peroxidase</fullName>
    </submittedName>
</protein>
<evidence type="ECO:0000256" key="4">
    <source>
        <dbReference type="ARBA" id="ARBA00023002"/>
    </source>
</evidence>
<feature type="domain" description="Cytochrome c" evidence="7">
    <location>
        <begin position="327"/>
        <end position="447"/>
    </location>
</feature>
<gene>
    <name evidence="8" type="primary">ccp</name>
</gene>
<dbReference type="GO" id="GO:0046872">
    <property type="term" value="F:metal ion binding"/>
    <property type="evidence" value="ECO:0007669"/>
    <property type="project" value="UniProtKB-KW"/>
</dbReference>
<evidence type="ECO:0000256" key="3">
    <source>
        <dbReference type="ARBA" id="ARBA00022723"/>
    </source>
</evidence>
<keyword evidence="4" id="KW-0560">Oxidoreductase</keyword>
<proteinExistence type="predicted"/>
<dbReference type="Gene3D" id="1.10.760.10">
    <property type="entry name" value="Cytochrome c-like domain"/>
    <property type="match status" value="2"/>
</dbReference>
<dbReference type="SMART" id="SM01235">
    <property type="entry name" value="Haem_bd"/>
    <property type="match status" value="1"/>
</dbReference>